<comment type="similarity">
    <text evidence="1">Belongs to the LytR/CpsA/Psr (LCP) family.</text>
</comment>
<dbReference type="RefSeq" id="WP_075071049.1">
    <property type="nucleotide sequence ID" value="NZ_LGCM01000029.1"/>
</dbReference>
<dbReference type="EMBL" id="LGCM01000029">
    <property type="protein sequence ID" value="KPL83554.1"/>
    <property type="molecule type" value="Genomic_DNA"/>
</dbReference>
<evidence type="ECO:0000256" key="2">
    <source>
        <dbReference type="SAM" id="MobiDB-lite"/>
    </source>
</evidence>
<dbReference type="NCBIfam" id="TIGR00350">
    <property type="entry name" value="lytR_cpsA_psr"/>
    <property type="match status" value="1"/>
</dbReference>
<feature type="domain" description="Cell envelope-related transcriptional attenuator" evidence="3">
    <location>
        <begin position="100"/>
        <end position="250"/>
    </location>
</feature>
<dbReference type="Proteomes" id="UP000050501">
    <property type="component" value="Unassembled WGS sequence"/>
</dbReference>
<dbReference type="Pfam" id="PF03816">
    <property type="entry name" value="LytR_cpsA_psr"/>
    <property type="match status" value="1"/>
</dbReference>
<proteinExistence type="inferred from homology"/>
<gene>
    <name evidence="4" type="ORF">ADN01_07485</name>
</gene>
<evidence type="ECO:0000256" key="1">
    <source>
        <dbReference type="ARBA" id="ARBA00006068"/>
    </source>
</evidence>
<dbReference type="AlphaFoldDB" id="A0A0N8GQF5"/>
<evidence type="ECO:0000313" key="5">
    <source>
        <dbReference type="Proteomes" id="UP000050501"/>
    </source>
</evidence>
<sequence>MLAACGVLPFQQTAPAAQLPAQVDFTAATRTPFQPQPPTPVVTRSPRLTPLATPSPAISPSPTSGGTPLAALYPLPPTNANVTNILVLGSDQRPYDGGFRTDAILFVSIHPQTSSVRVVSVPRDLWVWIPNWGYNRINTAFGVGGFPALAQTFEVNFGVRPDYYLMVNFRGFIDIVNTLGGIDVHAEKGLRDACALPQQLGDGTCRIEPGVITMDGDTALWYVRARYTTSDFDRTRREQEVLFALFRAMMSLDAVQRAPELFAIYSRSVDTDLTLDTILPLAQIAPALVEGKNIQRYAIGPGEVYDMFIPESGAMVLQPIPGAVQAVFQQAVAEP</sequence>
<dbReference type="STRING" id="229921.ADN01_07485"/>
<dbReference type="PANTHER" id="PTHR33392:SF6">
    <property type="entry name" value="POLYISOPRENYL-TEICHOIC ACID--PEPTIDOGLYCAN TEICHOIC ACID TRANSFERASE TAGU"/>
    <property type="match status" value="1"/>
</dbReference>
<feature type="region of interest" description="Disordered" evidence="2">
    <location>
        <begin position="30"/>
        <end position="64"/>
    </location>
</feature>
<dbReference type="PANTHER" id="PTHR33392">
    <property type="entry name" value="POLYISOPRENYL-TEICHOIC ACID--PEPTIDOGLYCAN TEICHOIC ACID TRANSFERASE TAGU"/>
    <property type="match status" value="1"/>
</dbReference>
<accession>A0A0N8GQF5</accession>
<evidence type="ECO:0000259" key="3">
    <source>
        <dbReference type="Pfam" id="PF03816"/>
    </source>
</evidence>
<reference evidence="4 5" key="1">
    <citation type="submission" date="2015-07" db="EMBL/GenBank/DDBJ databases">
        <title>Genome sequence of Levilinea saccharolytica DSM 16555.</title>
        <authorList>
            <person name="Hemp J."/>
            <person name="Ward L.M."/>
            <person name="Pace L.A."/>
            <person name="Fischer W.W."/>
        </authorList>
    </citation>
    <scope>NUCLEOTIDE SEQUENCE [LARGE SCALE GENOMIC DNA]</scope>
    <source>
        <strain evidence="4 5">KIBI-1</strain>
    </source>
</reference>
<feature type="compositionally biased region" description="Low complexity" evidence="2">
    <location>
        <begin position="41"/>
        <end position="64"/>
    </location>
</feature>
<organism evidence="4 5">
    <name type="scientific">Levilinea saccharolytica</name>
    <dbReference type="NCBI Taxonomy" id="229921"/>
    <lineage>
        <taxon>Bacteria</taxon>
        <taxon>Bacillati</taxon>
        <taxon>Chloroflexota</taxon>
        <taxon>Anaerolineae</taxon>
        <taxon>Anaerolineales</taxon>
        <taxon>Anaerolineaceae</taxon>
        <taxon>Levilinea</taxon>
    </lineage>
</organism>
<dbReference type="InterPro" id="IPR050922">
    <property type="entry name" value="LytR/CpsA/Psr_CW_biosynth"/>
</dbReference>
<keyword evidence="5" id="KW-1185">Reference proteome</keyword>
<evidence type="ECO:0000313" key="4">
    <source>
        <dbReference type="EMBL" id="KPL83554.1"/>
    </source>
</evidence>
<protein>
    <recommendedName>
        <fullName evidence="3">Cell envelope-related transcriptional attenuator domain-containing protein</fullName>
    </recommendedName>
</protein>
<comment type="caution">
    <text evidence="4">The sequence shown here is derived from an EMBL/GenBank/DDBJ whole genome shotgun (WGS) entry which is preliminary data.</text>
</comment>
<dbReference type="Gene3D" id="3.40.630.190">
    <property type="entry name" value="LCP protein"/>
    <property type="match status" value="1"/>
</dbReference>
<dbReference type="InterPro" id="IPR004474">
    <property type="entry name" value="LytR_CpsA_psr"/>
</dbReference>
<name>A0A0N8GQF5_9CHLR</name>